<feature type="active site" description="Proton donor" evidence="4">
    <location>
        <position position="51"/>
    </location>
</feature>
<dbReference type="GO" id="GO:0016491">
    <property type="term" value="F:oxidoreductase activity"/>
    <property type="evidence" value="ECO:0007669"/>
    <property type="project" value="UniProtKB-KW"/>
</dbReference>
<evidence type="ECO:0000256" key="2">
    <source>
        <dbReference type="ARBA" id="ARBA00022857"/>
    </source>
</evidence>
<dbReference type="InterPro" id="IPR023210">
    <property type="entry name" value="NADP_OxRdtase_dom"/>
</dbReference>
<evidence type="ECO:0000256" key="6">
    <source>
        <dbReference type="PIRSR" id="PIRSR000097-3"/>
    </source>
</evidence>
<feature type="binding site" evidence="5">
    <location>
        <position position="113"/>
    </location>
    <ligand>
        <name>substrate</name>
    </ligand>
</feature>
<dbReference type="FunFam" id="3.20.20.100:FF:000006">
    <property type="entry name" value="Aldo-keto reductase family 1 member A1"/>
    <property type="match status" value="1"/>
</dbReference>
<accession>A0A6H5GE33</accession>
<dbReference type="SUPFAM" id="SSF51430">
    <property type="entry name" value="NAD(P)-linked oxidoreductase"/>
    <property type="match status" value="1"/>
</dbReference>
<evidence type="ECO:0000259" key="7">
    <source>
        <dbReference type="Pfam" id="PF00248"/>
    </source>
</evidence>
<proteinExistence type="inferred from homology"/>
<evidence type="ECO:0000313" key="8">
    <source>
        <dbReference type="EMBL" id="CAB0000062.1"/>
    </source>
</evidence>
<comment type="similarity">
    <text evidence="1">Belongs to the aldo/keto reductase family.</text>
</comment>
<dbReference type="OrthoDB" id="416253at2759"/>
<dbReference type="PRINTS" id="PR00069">
    <property type="entry name" value="ALDKETRDTASE"/>
</dbReference>
<dbReference type="PROSITE" id="PS00798">
    <property type="entry name" value="ALDOKETO_REDUCTASE_1"/>
    <property type="match status" value="1"/>
</dbReference>
<evidence type="ECO:0000313" key="9">
    <source>
        <dbReference type="Proteomes" id="UP000479000"/>
    </source>
</evidence>
<dbReference type="InterPro" id="IPR020471">
    <property type="entry name" value="AKR"/>
</dbReference>
<reference evidence="8 9" key="1">
    <citation type="submission" date="2020-02" db="EMBL/GenBank/DDBJ databases">
        <authorList>
            <person name="Ferguson B K."/>
        </authorList>
    </citation>
    <scope>NUCLEOTIDE SEQUENCE [LARGE SCALE GENOMIC DNA]</scope>
</reference>
<gene>
    <name evidence="8" type="ORF">NTEN_LOCUS6228</name>
</gene>
<dbReference type="InterPro" id="IPR036812">
    <property type="entry name" value="NAD(P)_OxRdtase_dom_sf"/>
</dbReference>
<sequence length="314" mass="35580">MASPKIKFNNGLECPILGLGTYLIKTRGEAERVVKEAIDIGYRHFDCAYFYENEDEVGRAIRAKIGEGVIKREDVFITSKVWNNFHRKDLAKAALDKTLSNFGLDYIDLYLVHWPFAYKDGWDMRPLGDDGKVVYSDVDFVETWKALEDGVRAGKIKSIGLSNFNKEQTLKILKNAEIKPVNNQIECHPYLNQSKLIEFCKSQGITVTAYRPISPIDEFAPETPLNDPAVKKIASKHGKGAGQILIRWQIQRGVIAIPKTVTKQRLLDNFNVFDFTLDDEDMSTLSSLDKGRAGRAIIMPDAVEHKDYPFNAEF</sequence>
<feature type="domain" description="NADP-dependent oxidoreductase" evidence="7">
    <location>
        <begin position="17"/>
        <end position="289"/>
    </location>
</feature>
<dbReference type="PANTHER" id="PTHR11732">
    <property type="entry name" value="ALDO/KETO REDUCTASE"/>
    <property type="match status" value="1"/>
</dbReference>
<evidence type="ECO:0000256" key="5">
    <source>
        <dbReference type="PIRSR" id="PIRSR000097-2"/>
    </source>
</evidence>
<dbReference type="Proteomes" id="UP000479000">
    <property type="component" value="Unassembled WGS sequence"/>
</dbReference>
<evidence type="ECO:0000256" key="1">
    <source>
        <dbReference type="ARBA" id="ARBA00007905"/>
    </source>
</evidence>
<dbReference type="PIRSF" id="PIRSF000097">
    <property type="entry name" value="AKR"/>
    <property type="match status" value="1"/>
</dbReference>
<keyword evidence="3" id="KW-0560">Oxidoreductase</keyword>
<dbReference type="Gene3D" id="3.20.20.100">
    <property type="entry name" value="NADP-dependent oxidoreductase domain"/>
    <property type="match status" value="1"/>
</dbReference>
<dbReference type="InterPro" id="IPR018170">
    <property type="entry name" value="Aldo/ket_reductase_CS"/>
</dbReference>
<protein>
    <recommendedName>
        <fullName evidence="7">NADP-dependent oxidoreductase domain-containing protein</fullName>
    </recommendedName>
</protein>
<feature type="site" description="Lowers pKa of active site Tyr" evidence="6">
    <location>
        <position position="80"/>
    </location>
</feature>
<evidence type="ECO:0000256" key="3">
    <source>
        <dbReference type="ARBA" id="ARBA00023002"/>
    </source>
</evidence>
<keyword evidence="2" id="KW-0521">NADP</keyword>
<dbReference type="AlphaFoldDB" id="A0A6H5GE33"/>
<name>A0A6H5GE33_9HEMI</name>
<dbReference type="PROSITE" id="PS00062">
    <property type="entry name" value="ALDOKETO_REDUCTASE_2"/>
    <property type="match status" value="1"/>
</dbReference>
<dbReference type="Pfam" id="PF00248">
    <property type="entry name" value="Aldo_ket_red"/>
    <property type="match status" value="1"/>
</dbReference>
<dbReference type="EMBL" id="CADCXU010009092">
    <property type="protein sequence ID" value="CAB0000062.1"/>
    <property type="molecule type" value="Genomic_DNA"/>
</dbReference>
<organism evidence="8 9">
    <name type="scientific">Nesidiocoris tenuis</name>
    <dbReference type="NCBI Taxonomy" id="355587"/>
    <lineage>
        <taxon>Eukaryota</taxon>
        <taxon>Metazoa</taxon>
        <taxon>Ecdysozoa</taxon>
        <taxon>Arthropoda</taxon>
        <taxon>Hexapoda</taxon>
        <taxon>Insecta</taxon>
        <taxon>Pterygota</taxon>
        <taxon>Neoptera</taxon>
        <taxon>Paraneoptera</taxon>
        <taxon>Hemiptera</taxon>
        <taxon>Heteroptera</taxon>
        <taxon>Panheteroptera</taxon>
        <taxon>Cimicomorpha</taxon>
        <taxon>Miridae</taxon>
        <taxon>Dicyphina</taxon>
        <taxon>Nesidiocoris</taxon>
    </lineage>
</organism>
<keyword evidence="9" id="KW-1185">Reference proteome</keyword>
<evidence type="ECO:0000256" key="4">
    <source>
        <dbReference type="PIRSR" id="PIRSR000097-1"/>
    </source>
</evidence>